<comment type="similarity">
    <text evidence="1">Belongs to the peptidase C40 family.</text>
</comment>
<dbReference type="EMBL" id="NVLK01000071">
    <property type="protein sequence ID" value="PEC19340.1"/>
    <property type="molecule type" value="Genomic_DNA"/>
</dbReference>
<dbReference type="InterPro" id="IPR051202">
    <property type="entry name" value="Peptidase_C40"/>
</dbReference>
<evidence type="ECO:0000256" key="1">
    <source>
        <dbReference type="ARBA" id="ARBA00007074"/>
    </source>
</evidence>
<feature type="chain" id="PRO_5012698762" description="NlpC/P60 domain-containing protein" evidence="5">
    <location>
        <begin position="25"/>
        <end position="182"/>
    </location>
</feature>
<evidence type="ECO:0000313" key="8">
    <source>
        <dbReference type="Proteomes" id="UP000220006"/>
    </source>
</evidence>
<name>A0A2A7HQY2_BACCE</name>
<sequence>MKKIVTGALALGVILGSGSSFASAAELDTVSKIEDLTIQNKNTTQAISALTTKGISASQFDKVYAAMKKYEGKPYKWGGSSPNTGFDCSGLMQWGYGTQKIKLPRTAQEQYDQTARINRNSLQQGDLVFFKGTNGNKSGITHVGMYIGKDKFYNCSSSDGVSEASLNSSYWSKHIAGYGRVK</sequence>
<dbReference type="PANTHER" id="PTHR47053:SF1">
    <property type="entry name" value="MUREIN DD-ENDOPEPTIDASE MEPH-RELATED"/>
    <property type="match status" value="1"/>
</dbReference>
<dbReference type="Proteomes" id="UP000220006">
    <property type="component" value="Unassembled WGS sequence"/>
</dbReference>
<reference evidence="7 8" key="1">
    <citation type="submission" date="2017-09" db="EMBL/GenBank/DDBJ databases">
        <title>Large-scale bioinformatics analysis of Bacillus genomes uncovers conserved roles of natural products in bacterial physiology.</title>
        <authorList>
            <consortium name="Agbiome Team Llc"/>
            <person name="Bleich R.M."/>
            <person name="Grubbs K.J."/>
            <person name="Santa Maria K.C."/>
            <person name="Allen S.E."/>
            <person name="Farag S."/>
            <person name="Shank E.A."/>
            <person name="Bowers A."/>
        </authorList>
    </citation>
    <scope>NUCLEOTIDE SEQUENCE [LARGE SCALE GENOMIC DNA]</scope>
    <source>
        <strain evidence="7 8">AFS096845</strain>
    </source>
</reference>
<protein>
    <recommendedName>
        <fullName evidence="6">NlpC/P60 domain-containing protein</fullName>
    </recommendedName>
</protein>
<evidence type="ECO:0000256" key="3">
    <source>
        <dbReference type="ARBA" id="ARBA00022801"/>
    </source>
</evidence>
<keyword evidence="4" id="KW-0788">Thiol protease</keyword>
<dbReference type="AlphaFoldDB" id="A0A2A7HQY2"/>
<accession>A0A2A7HQY2</accession>
<dbReference type="InterPro" id="IPR038765">
    <property type="entry name" value="Papain-like_cys_pep_sf"/>
</dbReference>
<dbReference type="PROSITE" id="PS51935">
    <property type="entry name" value="NLPC_P60"/>
    <property type="match status" value="1"/>
</dbReference>
<dbReference type="Pfam" id="PF00877">
    <property type="entry name" value="NLPC_P60"/>
    <property type="match status" value="1"/>
</dbReference>
<evidence type="ECO:0000313" key="7">
    <source>
        <dbReference type="EMBL" id="PEC19340.1"/>
    </source>
</evidence>
<proteinExistence type="inferred from homology"/>
<dbReference type="GO" id="GO:0006508">
    <property type="term" value="P:proteolysis"/>
    <property type="evidence" value="ECO:0007669"/>
    <property type="project" value="UniProtKB-KW"/>
</dbReference>
<dbReference type="RefSeq" id="WP_097906103.1">
    <property type="nucleotide sequence ID" value="NZ_NVLK01000071.1"/>
</dbReference>
<dbReference type="Gene3D" id="3.90.1720.10">
    <property type="entry name" value="endopeptidase domain like (from Nostoc punctiforme)"/>
    <property type="match status" value="1"/>
</dbReference>
<dbReference type="GO" id="GO:0008234">
    <property type="term" value="F:cysteine-type peptidase activity"/>
    <property type="evidence" value="ECO:0007669"/>
    <property type="project" value="UniProtKB-KW"/>
</dbReference>
<keyword evidence="5" id="KW-0732">Signal</keyword>
<comment type="caution">
    <text evidence="7">The sequence shown here is derived from an EMBL/GenBank/DDBJ whole genome shotgun (WGS) entry which is preliminary data.</text>
</comment>
<keyword evidence="2" id="KW-0645">Protease</keyword>
<evidence type="ECO:0000256" key="2">
    <source>
        <dbReference type="ARBA" id="ARBA00022670"/>
    </source>
</evidence>
<evidence type="ECO:0000256" key="4">
    <source>
        <dbReference type="ARBA" id="ARBA00022807"/>
    </source>
</evidence>
<gene>
    <name evidence="7" type="ORF">COM96_25605</name>
</gene>
<evidence type="ECO:0000259" key="6">
    <source>
        <dbReference type="PROSITE" id="PS51935"/>
    </source>
</evidence>
<evidence type="ECO:0000256" key="5">
    <source>
        <dbReference type="SAM" id="SignalP"/>
    </source>
</evidence>
<dbReference type="InterPro" id="IPR000064">
    <property type="entry name" value="NLP_P60_dom"/>
</dbReference>
<dbReference type="SUPFAM" id="SSF54001">
    <property type="entry name" value="Cysteine proteinases"/>
    <property type="match status" value="1"/>
</dbReference>
<feature type="domain" description="NlpC/P60" evidence="6">
    <location>
        <begin position="57"/>
        <end position="182"/>
    </location>
</feature>
<organism evidence="7 8">
    <name type="scientific">Bacillus cereus</name>
    <dbReference type="NCBI Taxonomy" id="1396"/>
    <lineage>
        <taxon>Bacteria</taxon>
        <taxon>Bacillati</taxon>
        <taxon>Bacillota</taxon>
        <taxon>Bacilli</taxon>
        <taxon>Bacillales</taxon>
        <taxon>Bacillaceae</taxon>
        <taxon>Bacillus</taxon>
        <taxon>Bacillus cereus group</taxon>
    </lineage>
</organism>
<dbReference type="PANTHER" id="PTHR47053">
    <property type="entry name" value="MUREIN DD-ENDOPEPTIDASE MEPH-RELATED"/>
    <property type="match status" value="1"/>
</dbReference>
<keyword evidence="3" id="KW-0378">Hydrolase</keyword>
<feature type="signal peptide" evidence="5">
    <location>
        <begin position="1"/>
        <end position="24"/>
    </location>
</feature>